<evidence type="ECO:0000313" key="2">
    <source>
        <dbReference type="EMBL" id="GAA0965145.1"/>
    </source>
</evidence>
<accession>A0ABN1RVG9</accession>
<organism evidence="2 3">
    <name type="scientific">Actinocorallia libanotica</name>
    <dbReference type="NCBI Taxonomy" id="46162"/>
    <lineage>
        <taxon>Bacteria</taxon>
        <taxon>Bacillati</taxon>
        <taxon>Actinomycetota</taxon>
        <taxon>Actinomycetes</taxon>
        <taxon>Streptosporangiales</taxon>
        <taxon>Thermomonosporaceae</taxon>
        <taxon>Actinocorallia</taxon>
    </lineage>
</organism>
<evidence type="ECO:0000256" key="1">
    <source>
        <dbReference type="SAM" id="SignalP"/>
    </source>
</evidence>
<reference evidence="2 3" key="1">
    <citation type="journal article" date="2019" name="Int. J. Syst. Evol. Microbiol.">
        <title>The Global Catalogue of Microorganisms (GCM) 10K type strain sequencing project: providing services to taxonomists for standard genome sequencing and annotation.</title>
        <authorList>
            <consortium name="The Broad Institute Genomics Platform"/>
            <consortium name="The Broad Institute Genome Sequencing Center for Infectious Disease"/>
            <person name="Wu L."/>
            <person name="Ma J."/>
        </authorList>
    </citation>
    <scope>NUCLEOTIDE SEQUENCE [LARGE SCALE GENOMIC DNA]</scope>
    <source>
        <strain evidence="2 3">JCM 10696</strain>
    </source>
</reference>
<name>A0ABN1RVG9_9ACTN</name>
<proteinExistence type="predicted"/>
<feature type="chain" id="PRO_5046372728" description="Secreted protein" evidence="1">
    <location>
        <begin position="28"/>
        <end position="261"/>
    </location>
</feature>
<keyword evidence="3" id="KW-1185">Reference proteome</keyword>
<dbReference type="Proteomes" id="UP001500665">
    <property type="component" value="Unassembled WGS sequence"/>
</dbReference>
<evidence type="ECO:0008006" key="4">
    <source>
        <dbReference type="Google" id="ProtNLM"/>
    </source>
</evidence>
<sequence>MKFAFRSLAASGAVAAALLAAPTAAHADYQPGDGDFANCPTLPADAIKLLWNCVSVNLDKGQVKVGKIATTLGTPMTITIGVGWHKGKITTITSGIGGTSMASANAVAASGPSFDYEVPVIGTIKVSVDQAGEMGGDGLIPERIPLKIHLRHWTLGANCYIGTDSDPIVIKPVIADPRVASVNQTSVLRADVSDTTFAVPGASGCGLGAGLMDSIVNSAAGTPSAAGENSIKFDAYVRIRNYRLGLVAPSLAMLTTAAPSK</sequence>
<dbReference type="RefSeq" id="WP_344245297.1">
    <property type="nucleotide sequence ID" value="NZ_BAAAHH010000037.1"/>
</dbReference>
<dbReference type="EMBL" id="BAAAHH010000037">
    <property type="protein sequence ID" value="GAA0965145.1"/>
    <property type="molecule type" value="Genomic_DNA"/>
</dbReference>
<feature type="signal peptide" evidence="1">
    <location>
        <begin position="1"/>
        <end position="27"/>
    </location>
</feature>
<protein>
    <recommendedName>
        <fullName evidence="4">Secreted protein</fullName>
    </recommendedName>
</protein>
<evidence type="ECO:0000313" key="3">
    <source>
        <dbReference type="Proteomes" id="UP001500665"/>
    </source>
</evidence>
<keyword evidence="1" id="KW-0732">Signal</keyword>
<comment type="caution">
    <text evidence="2">The sequence shown here is derived from an EMBL/GenBank/DDBJ whole genome shotgun (WGS) entry which is preliminary data.</text>
</comment>
<gene>
    <name evidence="2" type="ORF">GCM10009550_64630</name>
</gene>